<dbReference type="GO" id="GO:0005886">
    <property type="term" value="C:plasma membrane"/>
    <property type="evidence" value="ECO:0007669"/>
    <property type="project" value="UniProtKB-SubCell"/>
</dbReference>
<dbReference type="GO" id="GO:0015031">
    <property type="term" value="P:protein transport"/>
    <property type="evidence" value="ECO:0007669"/>
    <property type="project" value="InterPro"/>
</dbReference>
<keyword evidence="7" id="KW-1133">Transmembrane helix</keyword>
<reference evidence="13 14" key="1">
    <citation type="journal article" date="2018" name="Arch. Microbiol.">
        <title>New insights into the metabolic potential of the phototrophic purple bacterium Rhodopila globiformis DSM 161(T) from its draft genome sequence and evidence for a vanadium-dependent nitrogenase.</title>
        <authorList>
            <person name="Imhoff J.F."/>
            <person name="Rahn T."/>
            <person name="Kunzel S."/>
            <person name="Neulinger S.C."/>
        </authorList>
    </citation>
    <scope>NUCLEOTIDE SEQUENCE [LARGE SCALE GENOMIC DNA]</scope>
    <source>
        <strain evidence="13 14">DSM 161</strain>
    </source>
</reference>
<evidence type="ECO:0000256" key="7">
    <source>
        <dbReference type="ARBA" id="ARBA00022989"/>
    </source>
</evidence>
<keyword evidence="6" id="KW-0812">Transmembrane</keyword>
<evidence type="ECO:0000256" key="11">
    <source>
        <dbReference type="SAM" id="MobiDB-lite"/>
    </source>
</evidence>
<keyword evidence="10" id="KW-0175">Coiled coil</keyword>
<evidence type="ECO:0000256" key="10">
    <source>
        <dbReference type="SAM" id="Coils"/>
    </source>
</evidence>
<evidence type="ECO:0000256" key="5">
    <source>
        <dbReference type="ARBA" id="ARBA00022519"/>
    </source>
</evidence>
<keyword evidence="5 9" id="KW-0997">Cell inner membrane</keyword>
<comment type="similarity">
    <text evidence="2 9">Belongs to the membrane fusion protein (MFP) (TC 8.A.1) family.</text>
</comment>
<dbReference type="InterPro" id="IPR050739">
    <property type="entry name" value="MFP"/>
</dbReference>
<keyword evidence="3 9" id="KW-0813">Transport</keyword>
<evidence type="ECO:0000313" key="13">
    <source>
        <dbReference type="EMBL" id="PPQ34744.1"/>
    </source>
</evidence>
<proteinExistence type="inferred from homology"/>
<feature type="domain" description="AprE-like beta-barrel" evidence="12">
    <location>
        <begin position="342"/>
        <end position="448"/>
    </location>
</feature>
<protein>
    <recommendedName>
        <fullName evidence="9">Membrane fusion protein (MFP) family protein</fullName>
    </recommendedName>
</protein>
<dbReference type="Gene3D" id="2.40.50.100">
    <property type="match status" value="1"/>
</dbReference>
<accession>A0A2S6NJ64</accession>
<dbReference type="EMBL" id="NHRY01000090">
    <property type="protein sequence ID" value="PPQ34744.1"/>
    <property type="molecule type" value="Genomic_DNA"/>
</dbReference>
<dbReference type="Gene3D" id="2.40.30.170">
    <property type="match status" value="1"/>
</dbReference>
<dbReference type="Pfam" id="PF26002">
    <property type="entry name" value="Beta-barrel_AprE"/>
    <property type="match status" value="1"/>
</dbReference>
<evidence type="ECO:0000256" key="9">
    <source>
        <dbReference type="RuleBase" id="RU365093"/>
    </source>
</evidence>
<keyword evidence="4 9" id="KW-1003">Cell membrane</keyword>
<dbReference type="NCBIfam" id="TIGR01843">
    <property type="entry name" value="type_I_hlyD"/>
    <property type="match status" value="1"/>
</dbReference>
<comment type="caution">
    <text evidence="13">The sequence shown here is derived from an EMBL/GenBank/DDBJ whole genome shotgun (WGS) entry which is preliminary data.</text>
</comment>
<dbReference type="InterPro" id="IPR058982">
    <property type="entry name" value="Beta-barrel_AprE"/>
</dbReference>
<dbReference type="AlphaFoldDB" id="A0A2S6NJ64"/>
<organism evidence="13 14">
    <name type="scientific">Rhodopila globiformis</name>
    <name type="common">Rhodopseudomonas globiformis</name>
    <dbReference type="NCBI Taxonomy" id="1071"/>
    <lineage>
        <taxon>Bacteria</taxon>
        <taxon>Pseudomonadati</taxon>
        <taxon>Pseudomonadota</taxon>
        <taxon>Alphaproteobacteria</taxon>
        <taxon>Acetobacterales</taxon>
        <taxon>Acetobacteraceae</taxon>
        <taxon>Rhodopila</taxon>
    </lineage>
</organism>
<dbReference type="InterPro" id="IPR010129">
    <property type="entry name" value="T1SS_HlyD"/>
</dbReference>
<comment type="subcellular location">
    <subcellularLocation>
        <location evidence="1 9">Cell inner membrane</location>
        <topology evidence="1 9">Single-pass membrane protein</topology>
    </subcellularLocation>
</comment>
<dbReference type="PANTHER" id="PTHR30386:SF26">
    <property type="entry name" value="TRANSPORT PROTEIN COMB"/>
    <property type="match status" value="1"/>
</dbReference>
<evidence type="ECO:0000256" key="4">
    <source>
        <dbReference type="ARBA" id="ARBA00022475"/>
    </source>
</evidence>
<feature type="region of interest" description="Disordered" evidence="11">
    <location>
        <begin position="388"/>
        <end position="409"/>
    </location>
</feature>
<evidence type="ECO:0000256" key="1">
    <source>
        <dbReference type="ARBA" id="ARBA00004377"/>
    </source>
</evidence>
<keyword evidence="8" id="KW-0472">Membrane</keyword>
<dbReference type="OrthoDB" id="9810980at2"/>
<evidence type="ECO:0000256" key="2">
    <source>
        <dbReference type="ARBA" id="ARBA00009477"/>
    </source>
</evidence>
<dbReference type="RefSeq" id="WP_104518657.1">
    <property type="nucleotide sequence ID" value="NZ_NHRY01000090.1"/>
</dbReference>
<evidence type="ECO:0000259" key="12">
    <source>
        <dbReference type="Pfam" id="PF26002"/>
    </source>
</evidence>
<dbReference type="Proteomes" id="UP000239724">
    <property type="component" value="Unassembled WGS sequence"/>
</dbReference>
<dbReference type="PRINTS" id="PR01490">
    <property type="entry name" value="RTXTOXIND"/>
</dbReference>
<feature type="coiled-coil region" evidence="10">
    <location>
        <begin position="237"/>
        <end position="264"/>
    </location>
</feature>
<sequence length="471" mass="52252">MRLLPRPPSKAITTVRESRFDPTLPAILEYQSPSAAIVNLPMPRIARGLTLTVSSMIAVLFALSGVIRVDRVVTAQGVVVARSPMVVVQPLETSIVRSIDVHEGEVVHAGQVLARLDPTFAASDAGASAAQVSTYQAQVARLEAEMHNRPFTYKGRNPDMVLQAAVYANRQLAYHSKLEDYRQKFDSLQATIARARSDEAGYAERLRYAEALEQMRTELQRLNVGSRLDTLAAMDSRAEMQREMDNARETADGAMRDLAALVAERNEYIQGWHNDVSDKLTGVLRKLIEARDEFDKDRFRRQLVVMRAETDGTVMAISKVSVGSVLAAGQQFITLVPTDAPLEVEANIPADEDGYVSLGDPVEVKFQTFNYARYGMGRGVVRMISPDSFTGQDEQRDPTGDVPVPRSTTGDQWYYRSRITLDQIDLHGVPPHFHLSPGMPIQADIRIGRQTVLNYILGRFAPLATEGMREP</sequence>
<name>A0A2S6NJ64_RHOGL</name>
<evidence type="ECO:0000256" key="6">
    <source>
        <dbReference type="ARBA" id="ARBA00022692"/>
    </source>
</evidence>
<evidence type="ECO:0000256" key="3">
    <source>
        <dbReference type="ARBA" id="ARBA00022448"/>
    </source>
</evidence>
<gene>
    <name evidence="13" type="ORF">CCS01_09720</name>
</gene>
<evidence type="ECO:0000256" key="8">
    <source>
        <dbReference type="ARBA" id="ARBA00023136"/>
    </source>
</evidence>
<keyword evidence="14" id="KW-1185">Reference proteome</keyword>
<dbReference type="PANTHER" id="PTHR30386">
    <property type="entry name" value="MEMBRANE FUSION SUBUNIT OF EMRAB-TOLC MULTIDRUG EFFLUX PUMP"/>
    <property type="match status" value="1"/>
</dbReference>
<evidence type="ECO:0000313" key="14">
    <source>
        <dbReference type="Proteomes" id="UP000239724"/>
    </source>
</evidence>